<evidence type="ECO:0000256" key="4">
    <source>
        <dbReference type="ARBA" id="ARBA00020902"/>
    </source>
</evidence>
<evidence type="ECO:0000256" key="9">
    <source>
        <dbReference type="ARBA" id="ARBA00023098"/>
    </source>
</evidence>
<evidence type="ECO:0000256" key="10">
    <source>
        <dbReference type="ARBA" id="ARBA00048975"/>
    </source>
</evidence>
<evidence type="ECO:0000256" key="1">
    <source>
        <dbReference type="ARBA" id="ARBA00002056"/>
    </source>
</evidence>
<dbReference type="UniPathway" id="UPA00973"/>
<dbReference type="GO" id="GO:0005543">
    <property type="term" value="F:phospholipid binding"/>
    <property type="evidence" value="ECO:0007669"/>
    <property type="project" value="TreeGrafter"/>
</dbReference>
<accession>A0A437Q7K8</accession>
<evidence type="ECO:0000256" key="3">
    <source>
        <dbReference type="ARBA" id="ARBA00012687"/>
    </source>
</evidence>
<evidence type="ECO:0000256" key="8">
    <source>
        <dbReference type="ARBA" id="ARBA00022679"/>
    </source>
</evidence>
<dbReference type="EC" id="2.4.1.182" evidence="3 11"/>
<protein>
    <recommendedName>
        <fullName evidence="4 11">Lipid-A-disaccharide synthase</fullName>
        <ecNumber evidence="3 11">2.4.1.182</ecNumber>
    </recommendedName>
</protein>
<comment type="similarity">
    <text evidence="2 11">Belongs to the LpxB family.</text>
</comment>
<name>A0A437Q7K8_9GAMM</name>
<dbReference type="InterPro" id="IPR003835">
    <property type="entry name" value="Glyco_trans_19"/>
</dbReference>
<dbReference type="GO" id="GO:0008915">
    <property type="term" value="F:lipid-A-disaccharide synthase activity"/>
    <property type="evidence" value="ECO:0007669"/>
    <property type="project" value="UniProtKB-UniRule"/>
</dbReference>
<dbReference type="SUPFAM" id="SSF53756">
    <property type="entry name" value="UDP-Glycosyltransferase/glycogen phosphorylase"/>
    <property type="match status" value="1"/>
</dbReference>
<gene>
    <name evidence="11" type="primary">lpxB</name>
    <name evidence="12" type="ORF">EOE65_11125</name>
</gene>
<dbReference type="GO" id="GO:0016020">
    <property type="term" value="C:membrane"/>
    <property type="evidence" value="ECO:0007669"/>
    <property type="project" value="GOC"/>
</dbReference>
<dbReference type="Gene3D" id="3.40.50.2000">
    <property type="entry name" value="Glycogen Phosphorylase B"/>
    <property type="match status" value="1"/>
</dbReference>
<dbReference type="PANTHER" id="PTHR30372">
    <property type="entry name" value="LIPID-A-DISACCHARIDE SYNTHASE"/>
    <property type="match status" value="1"/>
</dbReference>
<dbReference type="HAMAP" id="MF_00392">
    <property type="entry name" value="LpxB"/>
    <property type="match status" value="1"/>
</dbReference>
<dbReference type="NCBIfam" id="TIGR00215">
    <property type="entry name" value="lpxB"/>
    <property type="match status" value="1"/>
</dbReference>
<comment type="function">
    <text evidence="1 11">Condensation of UDP-2,3-diacylglucosamine and 2,3-diacylglucosamine-1-phosphate to form lipid A disaccharide, a precursor of lipid A, a phosphorylated glycolipid that anchors the lipopolysaccharide to the outer membrane of the cell.</text>
</comment>
<evidence type="ECO:0000313" key="13">
    <source>
        <dbReference type="Proteomes" id="UP000282818"/>
    </source>
</evidence>
<comment type="caution">
    <text evidence="12">The sequence shown here is derived from an EMBL/GenBank/DDBJ whole genome shotgun (WGS) entry which is preliminary data.</text>
</comment>
<evidence type="ECO:0000256" key="11">
    <source>
        <dbReference type="HAMAP-Rule" id="MF_00392"/>
    </source>
</evidence>
<evidence type="ECO:0000256" key="6">
    <source>
        <dbReference type="ARBA" id="ARBA00022556"/>
    </source>
</evidence>
<dbReference type="PANTHER" id="PTHR30372:SF4">
    <property type="entry name" value="LIPID-A-DISACCHARIDE SYNTHASE, MITOCHONDRIAL-RELATED"/>
    <property type="match status" value="1"/>
</dbReference>
<dbReference type="Proteomes" id="UP000282818">
    <property type="component" value="Unassembled WGS sequence"/>
</dbReference>
<dbReference type="EMBL" id="SACQ01000005">
    <property type="protein sequence ID" value="RVU30487.1"/>
    <property type="molecule type" value="Genomic_DNA"/>
</dbReference>
<dbReference type="AlphaFoldDB" id="A0A437Q7K8"/>
<reference evidence="12 13" key="1">
    <citation type="submission" date="2019-01" db="EMBL/GenBank/DDBJ databases">
        <authorList>
            <person name="Chen W.-M."/>
        </authorList>
    </citation>
    <scope>NUCLEOTIDE SEQUENCE [LARGE SCALE GENOMIC DNA]</scope>
    <source>
        <strain evidence="12 13">HPM-16</strain>
    </source>
</reference>
<comment type="pathway">
    <text evidence="11">Bacterial outer membrane biogenesis; LPS lipid A biosynthesis.</text>
</comment>
<keyword evidence="13" id="KW-1185">Reference proteome</keyword>
<dbReference type="GO" id="GO:0009245">
    <property type="term" value="P:lipid A biosynthetic process"/>
    <property type="evidence" value="ECO:0007669"/>
    <property type="project" value="UniProtKB-UniRule"/>
</dbReference>
<organism evidence="12 13">
    <name type="scientific">Neptunomonas marina</name>
    <dbReference type="NCBI Taxonomy" id="1815562"/>
    <lineage>
        <taxon>Bacteria</taxon>
        <taxon>Pseudomonadati</taxon>
        <taxon>Pseudomonadota</taxon>
        <taxon>Gammaproteobacteria</taxon>
        <taxon>Oceanospirillales</taxon>
        <taxon>Oceanospirillaceae</taxon>
        <taxon>Neptunomonas</taxon>
    </lineage>
</organism>
<evidence type="ECO:0000256" key="2">
    <source>
        <dbReference type="ARBA" id="ARBA00007868"/>
    </source>
</evidence>
<comment type="catalytic activity">
    <reaction evidence="10 11">
        <text>a lipid X + a UDP-2-N,3-O-bis[(3R)-3-hydroxyacyl]-alpha-D-glucosamine = a lipid A disaccharide + UDP + H(+)</text>
        <dbReference type="Rhea" id="RHEA:67828"/>
        <dbReference type="ChEBI" id="CHEBI:15378"/>
        <dbReference type="ChEBI" id="CHEBI:58223"/>
        <dbReference type="ChEBI" id="CHEBI:137748"/>
        <dbReference type="ChEBI" id="CHEBI:176338"/>
        <dbReference type="ChEBI" id="CHEBI:176343"/>
        <dbReference type="EC" id="2.4.1.182"/>
    </reaction>
</comment>
<keyword evidence="9 11" id="KW-0443">Lipid metabolism</keyword>
<sequence>MVAGEASGDILGADLITHLKQRYPDAEFFGIGGDLMISKGFRSIVPIERLSVMGLVEVLGRLWELLRLRRDLANDLIANPPDLFIGIDAPDFNLGLAERLKASGITTVHYVSPSVWAWKRKRIFKIKRAVDLLLTLFPFEPKYYRETQQRVEFVGHPLADQIAIAALTKADCRDALELPHNATVVALMPGSRGSEVKYLAAPFLAAAKQLQAQLSSDIQFVIPAANQKRFDELSQLLSHHPELPARLVMKQSREVLKAADAVLIASGTATLEAMLLGCPTVVAYRMSPITFRIFSRLVKTPYVALPNILAGEALVPEILQDDVEPERLAEALVRALQDRDYRQHVEARFVQLSAELRCNAGEQAANAIEKLLHDMRPKEG</sequence>
<keyword evidence="5 11" id="KW-0444">Lipid biosynthesis</keyword>
<dbReference type="Pfam" id="PF02684">
    <property type="entry name" value="LpxB"/>
    <property type="match status" value="1"/>
</dbReference>
<proteinExistence type="inferred from homology"/>
<evidence type="ECO:0000313" key="12">
    <source>
        <dbReference type="EMBL" id="RVU30487.1"/>
    </source>
</evidence>
<keyword evidence="6 11" id="KW-0441">Lipid A biosynthesis</keyword>
<keyword evidence="8 11" id="KW-0808">Transferase</keyword>
<evidence type="ECO:0000256" key="7">
    <source>
        <dbReference type="ARBA" id="ARBA00022676"/>
    </source>
</evidence>
<evidence type="ECO:0000256" key="5">
    <source>
        <dbReference type="ARBA" id="ARBA00022516"/>
    </source>
</evidence>
<keyword evidence="7 11" id="KW-0328">Glycosyltransferase</keyword>